<name>A0A075V0W9_9PSEU</name>
<evidence type="ECO:0000259" key="5">
    <source>
        <dbReference type="PROSITE" id="PS50977"/>
    </source>
</evidence>
<dbReference type="PANTHER" id="PTHR30055">
    <property type="entry name" value="HTH-TYPE TRANSCRIPTIONAL REGULATOR RUTR"/>
    <property type="match status" value="1"/>
</dbReference>
<dbReference type="InterPro" id="IPR050109">
    <property type="entry name" value="HTH-type_TetR-like_transc_reg"/>
</dbReference>
<dbReference type="PANTHER" id="PTHR30055:SF148">
    <property type="entry name" value="TETR-FAMILY TRANSCRIPTIONAL REGULATOR"/>
    <property type="match status" value="1"/>
</dbReference>
<dbReference type="SUPFAM" id="SSF46689">
    <property type="entry name" value="Homeodomain-like"/>
    <property type="match status" value="1"/>
</dbReference>
<evidence type="ECO:0000256" key="1">
    <source>
        <dbReference type="ARBA" id="ARBA00023015"/>
    </source>
</evidence>
<dbReference type="Pfam" id="PF16859">
    <property type="entry name" value="TetR_C_11"/>
    <property type="match status" value="1"/>
</dbReference>
<dbReference type="GO" id="GO:0003700">
    <property type="term" value="F:DNA-binding transcription factor activity"/>
    <property type="evidence" value="ECO:0007669"/>
    <property type="project" value="TreeGrafter"/>
</dbReference>
<dbReference type="STRING" id="208439.AJAP_16385"/>
<dbReference type="eggNOG" id="COG1309">
    <property type="taxonomic scope" value="Bacteria"/>
</dbReference>
<dbReference type="SUPFAM" id="SSF48498">
    <property type="entry name" value="Tetracyclin repressor-like, C-terminal domain"/>
    <property type="match status" value="1"/>
</dbReference>
<keyword evidence="2 4" id="KW-0238">DNA-binding</keyword>
<dbReference type="AlphaFoldDB" id="A0A075V0W9"/>
<dbReference type="Proteomes" id="UP000028492">
    <property type="component" value="Chromosome"/>
</dbReference>
<feature type="DNA-binding region" description="H-T-H motif" evidence="4">
    <location>
        <begin position="48"/>
        <end position="67"/>
    </location>
</feature>
<accession>A0A075V0W9</accession>
<keyword evidence="7" id="KW-1185">Reference proteome</keyword>
<dbReference type="InterPro" id="IPR011075">
    <property type="entry name" value="TetR_C"/>
</dbReference>
<keyword evidence="1" id="KW-0805">Transcription regulation</keyword>
<sequence>MSVIGSGYDGWMVKFSGDGADPRVTRTRRDVVRESATALLEDGWAAMTHAEVAKRSGYSKATIYAHWPTPFDLARDAIEQICEDTTHPPAGGDLRTDLHAALTRLAETLADGRYDQLMAGVITRAGESDDARDLRDRLYENATRGIRGILAEHLAPDDVAPSLSLLVGAVLVRATYEGVPVTSGFLDDIIQRVLGARR</sequence>
<dbReference type="Gene3D" id="1.10.357.10">
    <property type="entry name" value="Tetracycline Repressor, domain 2"/>
    <property type="match status" value="1"/>
</dbReference>
<evidence type="ECO:0000256" key="4">
    <source>
        <dbReference type="PROSITE-ProRule" id="PRU00335"/>
    </source>
</evidence>
<dbReference type="InterPro" id="IPR001647">
    <property type="entry name" value="HTH_TetR"/>
</dbReference>
<dbReference type="InterPro" id="IPR009057">
    <property type="entry name" value="Homeodomain-like_sf"/>
</dbReference>
<organism evidence="6 7">
    <name type="scientific">Amycolatopsis japonica</name>
    <dbReference type="NCBI Taxonomy" id="208439"/>
    <lineage>
        <taxon>Bacteria</taxon>
        <taxon>Bacillati</taxon>
        <taxon>Actinomycetota</taxon>
        <taxon>Actinomycetes</taxon>
        <taxon>Pseudonocardiales</taxon>
        <taxon>Pseudonocardiaceae</taxon>
        <taxon>Amycolatopsis</taxon>
        <taxon>Amycolatopsis japonica group</taxon>
    </lineage>
</organism>
<feature type="domain" description="HTH tetR-type" evidence="5">
    <location>
        <begin position="25"/>
        <end position="85"/>
    </location>
</feature>
<dbReference type="EMBL" id="CP008953">
    <property type="protein sequence ID" value="AIG76150.1"/>
    <property type="molecule type" value="Genomic_DNA"/>
</dbReference>
<dbReference type="KEGG" id="aja:AJAP_16385"/>
<dbReference type="RefSeq" id="WP_202965567.1">
    <property type="nucleotide sequence ID" value="NZ_CP008953.1"/>
</dbReference>
<gene>
    <name evidence="6" type="ORF">AJAP_16385</name>
</gene>
<dbReference type="Gene3D" id="1.10.10.60">
    <property type="entry name" value="Homeodomain-like"/>
    <property type="match status" value="1"/>
</dbReference>
<keyword evidence="3" id="KW-0804">Transcription</keyword>
<proteinExistence type="predicted"/>
<protein>
    <recommendedName>
        <fullName evidence="5">HTH tetR-type domain-containing protein</fullName>
    </recommendedName>
</protein>
<evidence type="ECO:0000256" key="2">
    <source>
        <dbReference type="ARBA" id="ARBA00023125"/>
    </source>
</evidence>
<evidence type="ECO:0000313" key="6">
    <source>
        <dbReference type="EMBL" id="AIG76150.1"/>
    </source>
</evidence>
<reference evidence="6 7" key="1">
    <citation type="journal article" date="2014" name="J. Biotechnol.">
        <title>Complete genome sequence of the actinobacterium Amycolatopsis japonica MG417-CF17(T) (=DSM 44213T) producing (S,S)-N,N'-ethylenediaminedisuccinic acid.</title>
        <authorList>
            <person name="Stegmann E."/>
            <person name="Albersmeier A."/>
            <person name="Spohn M."/>
            <person name="Gert H."/>
            <person name="Weber T."/>
            <person name="Wohlleben W."/>
            <person name="Kalinowski J."/>
            <person name="Ruckert C."/>
        </authorList>
    </citation>
    <scope>NUCLEOTIDE SEQUENCE [LARGE SCALE GENOMIC DNA]</scope>
    <source>
        <strain evidence="7">MG417-CF17 (DSM 44213)</strain>
    </source>
</reference>
<dbReference type="PROSITE" id="PS50977">
    <property type="entry name" value="HTH_TETR_2"/>
    <property type="match status" value="1"/>
</dbReference>
<evidence type="ECO:0000256" key="3">
    <source>
        <dbReference type="ARBA" id="ARBA00023163"/>
    </source>
</evidence>
<dbReference type="InterPro" id="IPR036271">
    <property type="entry name" value="Tet_transcr_reg_TetR-rel_C_sf"/>
</dbReference>
<dbReference type="HOGENOM" id="CLU_069356_25_2_11"/>
<evidence type="ECO:0000313" key="7">
    <source>
        <dbReference type="Proteomes" id="UP000028492"/>
    </source>
</evidence>
<dbReference type="GO" id="GO:0000976">
    <property type="term" value="F:transcription cis-regulatory region binding"/>
    <property type="evidence" value="ECO:0007669"/>
    <property type="project" value="TreeGrafter"/>
</dbReference>
<dbReference type="Pfam" id="PF00440">
    <property type="entry name" value="TetR_N"/>
    <property type="match status" value="1"/>
</dbReference>